<comment type="similarity">
    <text evidence="2">Belongs to the universal ribosomal protein uS4 family.</text>
</comment>
<keyword evidence="5 13" id="KW-0689">Ribosomal protein</keyword>
<dbReference type="Gene3D" id="3.10.290.10">
    <property type="entry name" value="RNA-binding S4 domain"/>
    <property type="match status" value="1"/>
</dbReference>
<feature type="compositionally biased region" description="Acidic residues" evidence="11">
    <location>
        <begin position="140"/>
        <end position="156"/>
    </location>
</feature>
<dbReference type="PROSITE" id="PS00632">
    <property type="entry name" value="RIBOSOMAL_S4"/>
    <property type="match status" value="1"/>
</dbReference>
<feature type="compositionally biased region" description="Low complexity" evidence="11">
    <location>
        <begin position="266"/>
        <end position="275"/>
    </location>
</feature>
<evidence type="ECO:0000313" key="14">
    <source>
        <dbReference type="Proteomes" id="UP000053317"/>
    </source>
</evidence>
<dbReference type="PANTHER" id="PTHR11831">
    <property type="entry name" value="30S 40S RIBOSOMAL PROTEIN"/>
    <property type="match status" value="1"/>
</dbReference>
<feature type="compositionally biased region" description="Low complexity" evidence="11">
    <location>
        <begin position="129"/>
        <end position="139"/>
    </location>
</feature>
<evidence type="ECO:0000256" key="1">
    <source>
        <dbReference type="ARBA" id="ARBA00004173"/>
    </source>
</evidence>
<dbReference type="GO" id="GO:0042274">
    <property type="term" value="P:ribosomal small subunit biogenesis"/>
    <property type="evidence" value="ECO:0007669"/>
    <property type="project" value="TreeGrafter"/>
</dbReference>
<gene>
    <name evidence="13" type="ORF">UCRPC4_g01014</name>
</gene>
<keyword evidence="6" id="KW-0496">Mitochondrion</keyword>
<reference evidence="13 14" key="2">
    <citation type="submission" date="2015-05" db="EMBL/GenBank/DDBJ databases">
        <authorList>
            <person name="Morales-Cruz A."/>
            <person name="Amrine K.C."/>
            <person name="Cantu D."/>
        </authorList>
    </citation>
    <scope>NUCLEOTIDE SEQUENCE [LARGE SCALE GENOMIC DNA]</scope>
    <source>
        <strain evidence="13">UCRPC4</strain>
    </source>
</reference>
<comment type="caution">
    <text evidence="13">The sequence shown here is derived from an EMBL/GenBank/DDBJ whole genome shotgun (WGS) entry which is preliminary data.</text>
</comment>
<evidence type="ECO:0000256" key="10">
    <source>
        <dbReference type="PROSITE-ProRule" id="PRU00182"/>
    </source>
</evidence>
<dbReference type="SMART" id="SM00363">
    <property type="entry name" value="S4"/>
    <property type="match status" value="1"/>
</dbReference>
<evidence type="ECO:0000256" key="9">
    <source>
        <dbReference type="ARBA" id="ARBA00071419"/>
    </source>
</evidence>
<comment type="subcellular location">
    <subcellularLocation>
        <location evidence="1">Mitochondrion</location>
    </subcellularLocation>
</comment>
<feature type="region of interest" description="Disordered" evidence="11">
    <location>
        <begin position="254"/>
        <end position="275"/>
    </location>
</feature>
<organism evidence="13 14">
    <name type="scientific">Phaeomoniella chlamydospora</name>
    <name type="common">Phaeoacremonium chlamydosporum</name>
    <dbReference type="NCBI Taxonomy" id="158046"/>
    <lineage>
        <taxon>Eukaryota</taxon>
        <taxon>Fungi</taxon>
        <taxon>Dikarya</taxon>
        <taxon>Ascomycota</taxon>
        <taxon>Pezizomycotina</taxon>
        <taxon>Eurotiomycetes</taxon>
        <taxon>Chaetothyriomycetidae</taxon>
        <taxon>Phaeomoniellales</taxon>
        <taxon>Phaeomoniellaceae</taxon>
        <taxon>Phaeomoniella</taxon>
    </lineage>
</organism>
<dbReference type="Pfam" id="PF01479">
    <property type="entry name" value="S4"/>
    <property type="match status" value="1"/>
</dbReference>
<name>A0A0G2EY86_PHACM</name>
<evidence type="ECO:0000256" key="2">
    <source>
        <dbReference type="ARBA" id="ARBA00007465"/>
    </source>
</evidence>
<protein>
    <recommendedName>
        <fullName evidence="9">Small ribosomal subunit protein uS4m</fullName>
    </recommendedName>
</protein>
<dbReference type="CDD" id="cd00165">
    <property type="entry name" value="S4"/>
    <property type="match status" value="1"/>
</dbReference>
<dbReference type="InterPro" id="IPR022801">
    <property type="entry name" value="Ribosomal_uS4"/>
</dbReference>
<evidence type="ECO:0000256" key="7">
    <source>
        <dbReference type="ARBA" id="ARBA00023274"/>
    </source>
</evidence>
<dbReference type="OrthoDB" id="3356781at2759"/>
<keyword evidence="7" id="KW-0687">Ribonucleoprotein</keyword>
<dbReference type="SUPFAM" id="SSF55174">
    <property type="entry name" value="Alpha-L RNA-binding motif"/>
    <property type="match status" value="1"/>
</dbReference>
<feature type="domain" description="RNA-binding S4" evidence="12">
    <location>
        <begin position="51"/>
        <end position="111"/>
    </location>
</feature>
<keyword evidence="3 10" id="KW-0699">rRNA-binding</keyword>
<dbReference type="PANTHER" id="PTHR11831:SF4">
    <property type="entry name" value="SMALL RIBOSOMAL SUBUNIT PROTEIN US4M"/>
    <property type="match status" value="1"/>
</dbReference>
<dbReference type="EMBL" id="LCWF01000023">
    <property type="protein sequence ID" value="KKY27572.1"/>
    <property type="molecule type" value="Genomic_DNA"/>
</dbReference>
<dbReference type="Proteomes" id="UP000053317">
    <property type="component" value="Unassembled WGS sequence"/>
</dbReference>
<keyword evidence="4 10" id="KW-0694">RNA-binding</keyword>
<evidence type="ECO:0000256" key="6">
    <source>
        <dbReference type="ARBA" id="ARBA00023128"/>
    </source>
</evidence>
<evidence type="ECO:0000256" key="8">
    <source>
        <dbReference type="ARBA" id="ARBA00037226"/>
    </source>
</evidence>
<accession>A0A0G2EY86</accession>
<dbReference type="AlphaFoldDB" id="A0A0G2EY86"/>
<evidence type="ECO:0000256" key="5">
    <source>
        <dbReference type="ARBA" id="ARBA00022980"/>
    </source>
</evidence>
<dbReference type="InterPro" id="IPR018079">
    <property type="entry name" value="Ribosomal_uS4_CS"/>
</dbReference>
<reference evidence="13 14" key="1">
    <citation type="submission" date="2015-05" db="EMBL/GenBank/DDBJ databases">
        <title>Distinctive expansion of gene families associated with plant cell wall degradation and secondary metabolism in the genomes of grapevine trunk pathogens.</title>
        <authorList>
            <person name="Lawrence D.P."/>
            <person name="Travadon R."/>
            <person name="Rolshausen P.E."/>
            <person name="Baumgartner K."/>
        </authorList>
    </citation>
    <scope>NUCLEOTIDE SEQUENCE [LARGE SCALE GENOMIC DNA]</scope>
    <source>
        <strain evidence="13">UCRPC4</strain>
    </source>
</reference>
<evidence type="ECO:0000313" key="13">
    <source>
        <dbReference type="EMBL" id="KKY27572.1"/>
    </source>
</evidence>
<comment type="function">
    <text evidence="8">Component of the mitochondrial ribosome (mitoribosome), a dedicated translation machinery responsible for the synthesis of mitochondrial genome-encoded proteins, including at least some of the essential transmembrane subunits of the mitochondrial respiratory chain. The mitoribosomes are attached to the mitochondrial inner membrane and translation products are cotranslationally integrated into the membrane.</text>
</comment>
<evidence type="ECO:0000256" key="3">
    <source>
        <dbReference type="ARBA" id="ARBA00022730"/>
    </source>
</evidence>
<dbReference type="GO" id="GO:0005763">
    <property type="term" value="C:mitochondrial small ribosomal subunit"/>
    <property type="evidence" value="ECO:0007669"/>
    <property type="project" value="TreeGrafter"/>
</dbReference>
<dbReference type="FunFam" id="3.10.290.10:FF:000025">
    <property type="entry name" value="30S ribosomal subunit S4"/>
    <property type="match status" value="1"/>
</dbReference>
<dbReference type="InterPro" id="IPR002942">
    <property type="entry name" value="S4_RNA-bd"/>
</dbReference>
<evidence type="ECO:0000256" key="4">
    <source>
        <dbReference type="ARBA" id="ARBA00022884"/>
    </source>
</evidence>
<dbReference type="PROSITE" id="PS50889">
    <property type="entry name" value="S4"/>
    <property type="match status" value="1"/>
</dbReference>
<proteinExistence type="inferred from homology"/>
<dbReference type="GO" id="GO:0003735">
    <property type="term" value="F:structural constituent of ribosome"/>
    <property type="evidence" value="ECO:0007669"/>
    <property type="project" value="TreeGrafter"/>
</dbReference>
<feature type="region of interest" description="Disordered" evidence="11">
    <location>
        <begin position="111"/>
        <end position="158"/>
    </location>
</feature>
<evidence type="ECO:0000259" key="12">
    <source>
        <dbReference type="SMART" id="SM00363"/>
    </source>
</evidence>
<sequence length="369" mass="40442">MDPKYLATNDGSVESAGRGSGIKVLGERSDIYKDRAQSIPYMAMTFAPLERRLDTAIFRALFASSTRQARQFVVHGAVKVNGKKMIYPGYLLNPGDLFQVDPDRVMYATGKPKLSDSAKESEDAEAADATEAGAKPAAEAEADESEPEGASEEELDPKETLKVLLKQAKELISDAPERVAGKRKQDIRAFQKAIKRTLSKSSTSTILTDSLEAQFLELKNLLKIPSVPSDIPQSDFPKPESSAENQVTEVNENATAAADKSSPTASNTSESTSFDLSSLTDSDIRALHRAMELLRDNPVDPSKPYATPWSPRDYMSAFAFIPRYLEVNQNICAAVYLRHPVARPGLAEVPSPYAGSTQSEAFAWYLRRR</sequence>
<evidence type="ECO:0000256" key="11">
    <source>
        <dbReference type="SAM" id="MobiDB-lite"/>
    </source>
</evidence>
<keyword evidence="14" id="KW-1185">Reference proteome</keyword>
<dbReference type="GO" id="GO:0019843">
    <property type="term" value="F:rRNA binding"/>
    <property type="evidence" value="ECO:0007669"/>
    <property type="project" value="UniProtKB-KW"/>
</dbReference>
<dbReference type="InterPro" id="IPR036986">
    <property type="entry name" value="S4_RNA-bd_sf"/>
</dbReference>